<dbReference type="InterPro" id="IPR006600">
    <property type="entry name" value="HTH_CenpB_DNA-bd_dom"/>
</dbReference>
<accession>A0A1V9ZN92</accession>
<dbReference type="OrthoDB" id="76498at2759"/>
<evidence type="ECO:0000313" key="4">
    <source>
        <dbReference type="Proteomes" id="UP000243579"/>
    </source>
</evidence>
<name>A0A1V9ZN92_ACHHY</name>
<dbReference type="EMBL" id="JNBR01000061">
    <property type="protein sequence ID" value="OQR99452.1"/>
    <property type="molecule type" value="Genomic_DNA"/>
</dbReference>
<dbReference type="GO" id="GO:0003677">
    <property type="term" value="F:DNA binding"/>
    <property type="evidence" value="ECO:0007669"/>
    <property type="project" value="UniProtKB-KW"/>
</dbReference>
<comment type="caution">
    <text evidence="3">The sequence shown here is derived from an EMBL/GenBank/DDBJ whole genome shotgun (WGS) entry which is preliminary data.</text>
</comment>
<organism evidence="3 4">
    <name type="scientific">Achlya hypogyna</name>
    <name type="common">Oomycete</name>
    <name type="synonym">Protoachlya hypogyna</name>
    <dbReference type="NCBI Taxonomy" id="1202772"/>
    <lineage>
        <taxon>Eukaryota</taxon>
        <taxon>Sar</taxon>
        <taxon>Stramenopiles</taxon>
        <taxon>Oomycota</taxon>
        <taxon>Saprolegniomycetes</taxon>
        <taxon>Saprolegniales</taxon>
        <taxon>Achlyaceae</taxon>
        <taxon>Achlya</taxon>
    </lineage>
</organism>
<dbReference type="Gene3D" id="1.10.10.60">
    <property type="entry name" value="Homeodomain-like"/>
    <property type="match status" value="1"/>
</dbReference>
<evidence type="ECO:0000313" key="3">
    <source>
        <dbReference type="EMBL" id="OQR99452.1"/>
    </source>
</evidence>
<feature type="domain" description="HTH CENPB-type" evidence="2">
    <location>
        <begin position="70"/>
        <end position="152"/>
    </location>
</feature>
<reference evidence="3 4" key="1">
    <citation type="journal article" date="2014" name="Genome Biol. Evol.">
        <title>The secreted proteins of Achlya hypogyna and Thraustotheca clavata identify the ancestral oomycete secretome and reveal gene acquisitions by horizontal gene transfer.</title>
        <authorList>
            <person name="Misner I."/>
            <person name="Blouin N."/>
            <person name="Leonard G."/>
            <person name="Richards T.A."/>
            <person name="Lane C.E."/>
        </authorList>
    </citation>
    <scope>NUCLEOTIDE SEQUENCE [LARGE SCALE GENOMIC DNA]</scope>
    <source>
        <strain evidence="3 4">ATCC 48635</strain>
    </source>
</reference>
<keyword evidence="1" id="KW-0238">DNA-binding</keyword>
<evidence type="ECO:0000259" key="2">
    <source>
        <dbReference type="PROSITE" id="PS51253"/>
    </source>
</evidence>
<gene>
    <name evidence="3" type="ORF">ACHHYP_20249</name>
</gene>
<dbReference type="AlphaFoldDB" id="A0A1V9ZN92"/>
<dbReference type="PROSITE" id="PS51253">
    <property type="entry name" value="HTH_CENPB"/>
    <property type="match status" value="1"/>
</dbReference>
<keyword evidence="4" id="KW-1185">Reference proteome</keyword>
<protein>
    <recommendedName>
        <fullName evidence="2">HTH CENPB-type domain-containing protein</fullName>
    </recommendedName>
</protein>
<dbReference type="Pfam" id="PF03221">
    <property type="entry name" value="HTH_Tnp_Tc5"/>
    <property type="match status" value="1"/>
</dbReference>
<dbReference type="Proteomes" id="UP000243579">
    <property type="component" value="Unassembled WGS sequence"/>
</dbReference>
<sequence length="173" mass="19480">MATAPTRVRLNAIQKHTVCRYKEENPHLTLRQLCAWAATEFALPREPSRMALHDLLKAQVSAEAAQARPNLRSAQPVASTKLESALVQWIARCERLNLPLVSWASIRYKAAKLRRALLEQPGNRLNDRLSKLRFSDGWLQALLKRHCLQKRRVHGEAASASGKDVAQEPSCKS</sequence>
<proteinExistence type="predicted"/>
<evidence type="ECO:0000256" key="1">
    <source>
        <dbReference type="ARBA" id="ARBA00023125"/>
    </source>
</evidence>